<dbReference type="InterPro" id="IPR002893">
    <property type="entry name" value="Znf_MYND"/>
</dbReference>
<evidence type="ECO:0000256" key="3">
    <source>
        <dbReference type="ARBA" id="ARBA00022833"/>
    </source>
</evidence>
<keyword evidence="1" id="KW-0479">Metal-binding</keyword>
<organism evidence="6">
    <name type="scientific">Mantoniella antarctica</name>
    <dbReference type="NCBI Taxonomy" id="81844"/>
    <lineage>
        <taxon>Eukaryota</taxon>
        <taxon>Viridiplantae</taxon>
        <taxon>Chlorophyta</taxon>
        <taxon>Mamiellophyceae</taxon>
        <taxon>Mamiellales</taxon>
        <taxon>Mamiellaceae</taxon>
        <taxon>Mantoniella</taxon>
    </lineage>
</organism>
<accession>A0A7S0T3Y8</accession>
<dbReference type="EMBL" id="HBFC01037806">
    <property type="protein sequence ID" value="CAD8723220.1"/>
    <property type="molecule type" value="Transcribed_RNA"/>
</dbReference>
<evidence type="ECO:0000256" key="1">
    <source>
        <dbReference type="ARBA" id="ARBA00022723"/>
    </source>
</evidence>
<dbReference type="GO" id="GO:0008270">
    <property type="term" value="F:zinc ion binding"/>
    <property type="evidence" value="ECO:0007669"/>
    <property type="project" value="UniProtKB-KW"/>
</dbReference>
<keyword evidence="3" id="KW-0862">Zinc</keyword>
<name>A0A7S0T3Y8_9CHLO</name>
<evidence type="ECO:0000259" key="5">
    <source>
        <dbReference type="PROSITE" id="PS50865"/>
    </source>
</evidence>
<dbReference type="AlphaFoldDB" id="A0A7S0T3Y8"/>
<sequence length="300" mass="32871">MDSTRQNDRKSLGLQSARTFGCQNCRTVVAAGSKQLSACGGCVSTRYCSRACQKDDWSCHKLICKSLAGVHERAVEVAKGGAPGTSDKSNMKSNRAAVLDWYNASGILLHRVSFLAWKHRRESPIIMVFAPSLSEDSGPTVTVEMHPRTEWEDAQWGEPDVVIPARLTFGHSSFHADVTFVVALSITSIDSGAPCAFLMSGSFPSHIPHVHPSVLMTLTAEDYAAEVRRRNHNCKGALYVRLKGLCGATHLNGREGQLKGKDPNNPERWTVHLLHSGKEVGVRGQNFEDVGHSKLFESEF</sequence>
<protein>
    <recommendedName>
        <fullName evidence="5">MYND-type domain-containing protein</fullName>
    </recommendedName>
</protein>
<proteinExistence type="predicted"/>
<evidence type="ECO:0000256" key="4">
    <source>
        <dbReference type="PROSITE-ProRule" id="PRU00134"/>
    </source>
</evidence>
<evidence type="ECO:0000256" key="2">
    <source>
        <dbReference type="ARBA" id="ARBA00022771"/>
    </source>
</evidence>
<dbReference type="Pfam" id="PF01753">
    <property type="entry name" value="zf-MYND"/>
    <property type="match status" value="1"/>
</dbReference>
<dbReference type="Gene3D" id="6.10.140.2220">
    <property type="match status" value="1"/>
</dbReference>
<dbReference type="PROSITE" id="PS01360">
    <property type="entry name" value="ZF_MYND_1"/>
    <property type="match status" value="1"/>
</dbReference>
<feature type="domain" description="MYND-type" evidence="5">
    <location>
        <begin position="22"/>
        <end position="64"/>
    </location>
</feature>
<reference evidence="6" key="1">
    <citation type="submission" date="2021-01" db="EMBL/GenBank/DDBJ databases">
        <authorList>
            <person name="Corre E."/>
            <person name="Pelletier E."/>
            <person name="Niang G."/>
            <person name="Scheremetjew M."/>
            <person name="Finn R."/>
            <person name="Kale V."/>
            <person name="Holt S."/>
            <person name="Cochrane G."/>
            <person name="Meng A."/>
            <person name="Brown T."/>
            <person name="Cohen L."/>
        </authorList>
    </citation>
    <scope>NUCLEOTIDE SEQUENCE</scope>
    <source>
        <strain evidence="6">SL-175</strain>
    </source>
</reference>
<dbReference type="SUPFAM" id="SSF144232">
    <property type="entry name" value="HIT/MYND zinc finger-like"/>
    <property type="match status" value="1"/>
</dbReference>
<evidence type="ECO:0000313" key="6">
    <source>
        <dbReference type="EMBL" id="CAD8723220.1"/>
    </source>
</evidence>
<keyword evidence="2 4" id="KW-0863">Zinc-finger</keyword>
<gene>
    <name evidence="6" type="ORF">MANT1106_LOCUS22436</name>
</gene>
<dbReference type="PROSITE" id="PS50865">
    <property type="entry name" value="ZF_MYND_2"/>
    <property type="match status" value="1"/>
</dbReference>